<evidence type="ECO:0000256" key="7">
    <source>
        <dbReference type="RuleBase" id="RU004466"/>
    </source>
</evidence>
<keyword evidence="5" id="KW-0460">Magnesium</keyword>
<dbReference type="EMBL" id="FOZL01000001">
    <property type="protein sequence ID" value="SFS16668.1"/>
    <property type="molecule type" value="Genomic_DNA"/>
</dbReference>
<evidence type="ECO:0000313" key="11">
    <source>
        <dbReference type="Proteomes" id="UP000199024"/>
    </source>
</evidence>
<keyword evidence="11" id="KW-1185">Reference proteome</keyword>
<dbReference type="SFLD" id="SFLDS00005">
    <property type="entry name" value="Isoprenoid_Synthase_Type_I"/>
    <property type="match status" value="1"/>
</dbReference>
<name>A0A1I6MM45_9BACT</name>
<organism evidence="10 11">
    <name type="scientific">Granulicella pectinivorans</name>
    <dbReference type="NCBI Taxonomy" id="474950"/>
    <lineage>
        <taxon>Bacteria</taxon>
        <taxon>Pseudomonadati</taxon>
        <taxon>Acidobacteriota</taxon>
        <taxon>Terriglobia</taxon>
        <taxon>Terriglobales</taxon>
        <taxon>Acidobacteriaceae</taxon>
        <taxon>Granulicella</taxon>
    </lineage>
</organism>
<sequence length="327" mass="36100">MPTLESTMERSVLKPPSARVSDAPARAKLQAMLLEQMPLSANVDPRLREALEHLLENPGSLSRPRLAMRTAMAYGLAEKQACDLAVALEYFHTASLVFDDLPCMDDAAQRRNVACVHLAFGESQAILAALALVNRAYALLWRTIASGPGSRLSTAADYVEENLGTEGLLNGQSLDLNYGSLPHDGETTERIAYGKTVSLIRLSLVLPAILGDAGDTEVHLLERVARYWGFAYQVLDDLKDVLESSGETGKTGGRDAVLDRPNVSLSIGTEPAIRRLTQFIRIGDRSLMRLLRERPELVFLEELRNDLERQLASLQARYDFEIERGRA</sequence>
<feature type="region of interest" description="Disordered" evidence="9">
    <location>
        <begin position="1"/>
        <end position="20"/>
    </location>
</feature>
<evidence type="ECO:0000256" key="8">
    <source>
        <dbReference type="SAM" id="Coils"/>
    </source>
</evidence>
<evidence type="ECO:0000256" key="3">
    <source>
        <dbReference type="ARBA" id="ARBA00022679"/>
    </source>
</evidence>
<evidence type="ECO:0000256" key="4">
    <source>
        <dbReference type="ARBA" id="ARBA00022723"/>
    </source>
</evidence>
<proteinExistence type="inferred from homology"/>
<evidence type="ECO:0000256" key="9">
    <source>
        <dbReference type="SAM" id="MobiDB-lite"/>
    </source>
</evidence>
<accession>A0A1I6MM45</accession>
<evidence type="ECO:0000256" key="2">
    <source>
        <dbReference type="ARBA" id="ARBA00006706"/>
    </source>
</evidence>
<dbReference type="Gene3D" id="1.10.600.10">
    <property type="entry name" value="Farnesyl Diphosphate Synthase"/>
    <property type="match status" value="1"/>
</dbReference>
<dbReference type="RefSeq" id="WP_175529042.1">
    <property type="nucleotide sequence ID" value="NZ_FOZL01000001.1"/>
</dbReference>
<comment type="cofactor">
    <cofactor evidence="1">
        <name>Mg(2+)</name>
        <dbReference type="ChEBI" id="CHEBI:18420"/>
    </cofactor>
</comment>
<keyword evidence="8" id="KW-0175">Coiled coil</keyword>
<keyword evidence="6" id="KW-0414">Isoprene biosynthesis</keyword>
<evidence type="ECO:0000256" key="5">
    <source>
        <dbReference type="ARBA" id="ARBA00022842"/>
    </source>
</evidence>
<evidence type="ECO:0000313" key="10">
    <source>
        <dbReference type="EMBL" id="SFS16668.1"/>
    </source>
</evidence>
<feature type="coiled-coil region" evidence="8">
    <location>
        <begin position="297"/>
        <end position="324"/>
    </location>
</feature>
<evidence type="ECO:0000256" key="1">
    <source>
        <dbReference type="ARBA" id="ARBA00001946"/>
    </source>
</evidence>
<dbReference type="Proteomes" id="UP000199024">
    <property type="component" value="Unassembled WGS sequence"/>
</dbReference>
<gene>
    <name evidence="10" type="ORF">SAMN05421771_2951</name>
</gene>
<keyword evidence="4" id="KW-0479">Metal-binding</keyword>
<evidence type="ECO:0000256" key="6">
    <source>
        <dbReference type="ARBA" id="ARBA00023229"/>
    </source>
</evidence>
<dbReference type="GO" id="GO:0008299">
    <property type="term" value="P:isoprenoid biosynthetic process"/>
    <property type="evidence" value="ECO:0007669"/>
    <property type="project" value="UniProtKB-KW"/>
</dbReference>
<dbReference type="InterPro" id="IPR000092">
    <property type="entry name" value="Polyprenyl_synt"/>
</dbReference>
<keyword evidence="3 7" id="KW-0808">Transferase</keyword>
<dbReference type="PANTHER" id="PTHR43281:SF1">
    <property type="entry name" value="FARNESYL DIPHOSPHATE SYNTHASE"/>
    <property type="match status" value="1"/>
</dbReference>
<comment type="similarity">
    <text evidence="2 7">Belongs to the FPP/GGPP synthase family.</text>
</comment>
<dbReference type="AlphaFoldDB" id="A0A1I6MM45"/>
<dbReference type="InterPro" id="IPR008949">
    <property type="entry name" value="Isoprenoid_synthase_dom_sf"/>
</dbReference>
<dbReference type="SUPFAM" id="SSF48576">
    <property type="entry name" value="Terpenoid synthases"/>
    <property type="match status" value="1"/>
</dbReference>
<protein>
    <submittedName>
        <fullName evidence="10">Geranylgeranyl diphosphate synthase, type II</fullName>
    </submittedName>
</protein>
<dbReference type="STRING" id="474950.SAMN05421771_2951"/>
<dbReference type="Pfam" id="PF00348">
    <property type="entry name" value="polyprenyl_synt"/>
    <property type="match status" value="1"/>
</dbReference>
<dbReference type="GO" id="GO:0004659">
    <property type="term" value="F:prenyltransferase activity"/>
    <property type="evidence" value="ECO:0007669"/>
    <property type="project" value="InterPro"/>
</dbReference>
<dbReference type="PANTHER" id="PTHR43281">
    <property type="entry name" value="FARNESYL DIPHOSPHATE SYNTHASE"/>
    <property type="match status" value="1"/>
</dbReference>
<reference evidence="10 11" key="1">
    <citation type="submission" date="2016-10" db="EMBL/GenBank/DDBJ databases">
        <authorList>
            <person name="de Groot N.N."/>
        </authorList>
    </citation>
    <scope>NUCLEOTIDE SEQUENCE [LARGE SCALE GENOMIC DNA]</scope>
    <source>
        <strain evidence="10 11">DSM 21001</strain>
    </source>
</reference>
<dbReference type="GO" id="GO:0046872">
    <property type="term" value="F:metal ion binding"/>
    <property type="evidence" value="ECO:0007669"/>
    <property type="project" value="UniProtKB-KW"/>
</dbReference>